<accession>A0A3M5N4H3</accession>
<gene>
    <name evidence="2" type="ORF">ALP44_05406</name>
</gene>
<keyword evidence="1" id="KW-0812">Transmembrane</keyword>
<dbReference type="AlphaFoldDB" id="A0A3M5N4H3"/>
<evidence type="ECO:0000256" key="1">
    <source>
        <dbReference type="SAM" id="Phobius"/>
    </source>
</evidence>
<evidence type="ECO:0000313" key="3">
    <source>
        <dbReference type="Proteomes" id="UP000282636"/>
    </source>
</evidence>
<proteinExistence type="predicted"/>
<comment type="caution">
    <text evidence="2">The sequence shown here is derived from an EMBL/GenBank/DDBJ whole genome shotgun (WGS) entry which is preliminary data.</text>
</comment>
<feature type="transmembrane region" description="Helical" evidence="1">
    <location>
        <begin position="227"/>
        <end position="249"/>
    </location>
</feature>
<keyword evidence="1" id="KW-0472">Membrane</keyword>
<reference evidence="2 3" key="1">
    <citation type="submission" date="2018-08" db="EMBL/GenBank/DDBJ databases">
        <title>Recombination of ecologically and evolutionarily significant loci maintains genetic cohesion in the Pseudomonas syringae species complex.</title>
        <authorList>
            <person name="Dillon M."/>
            <person name="Thakur S."/>
            <person name="Almeida R.N.D."/>
            <person name="Weir B.S."/>
            <person name="Guttman D.S."/>
        </authorList>
    </citation>
    <scope>NUCLEOTIDE SEQUENCE [LARGE SCALE GENOMIC DNA]</scope>
    <source>
        <strain evidence="2 3">ICMP 3934</strain>
    </source>
</reference>
<dbReference type="Proteomes" id="UP000282636">
    <property type="component" value="Unassembled WGS sequence"/>
</dbReference>
<sequence length="313" mass="34624">MALDLVKLSLGQLPEVVLAMRSGLLKVRAFVWGLHRRCFGAGQNLAVNVAINTPLFMASRDSGFARISGFGQQRFGGFQIDLAVRRENQAFLLCQFGNVGFGPAAPCCEVRLADHCHAEMSCSPNEYGVFTCSPQFTKLVNRPLTKSRESAAPYTPKYPRVPRHLGIYRVSVLDFGPGIVVANLNALALIMLHSTVQFGLIMRLWVVRQKKIVYKIGSNQEELHMKPGFDIGILSFALPLAFCLLYLAGRQLRTFGAWMDNTDRPKERAKAYLVIAAIFGFIIGSMMQPLYDRSSECSAVGQPIVPCLFNSSI</sequence>
<protein>
    <submittedName>
        <fullName evidence="2">Uncharacterized protein</fullName>
    </submittedName>
</protein>
<feature type="transmembrane region" description="Helical" evidence="1">
    <location>
        <begin position="269"/>
        <end position="287"/>
    </location>
</feature>
<organism evidence="2 3">
    <name type="scientific">Pseudomonas syringae pv. theae</name>
    <dbReference type="NCBI Taxonomy" id="103985"/>
    <lineage>
        <taxon>Bacteria</taxon>
        <taxon>Pseudomonadati</taxon>
        <taxon>Pseudomonadota</taxon>
        <taxon>Gammaproteobacteria</taxon>
        <taxon>Pseudomonadales</taxon>
        <taxon>Pseudomonadaceae</taxon>
        <taxon>Pseudomonas</taxon>
        <taxon>Pseudomonas syringae</taxon>
    </lineage>
</organism>
<name>A0A3M5N4H3_PSESX</name>
<dbReference type="EMBL" id="RBTL01000166">
    <property type="protein sequence ID" value="RMT67291.1"/>
    <property type="molecule type" value="Genomic_DNA"/>
</dbReference>
<keyword evidence="1" id="KW-1133">Transmembrane helix</keyword>
<evidence type="ECO:0000313" key="2">
    <source>
        <dbReference type="EMBL" id="RMT67291.1"/>
    </source>
</evidence>